<dbReference type="EMBL" id="NJGV01000018">
    <property type="protein sequence ID" value="OWY33479.1"/>
    <property type="molecule type" value="Genomic_DNA"/>
</dbReference>
<evidence type="ECO:0000256" key="1">
    <source>
        <dbReference type="ARBA" id="ARBA00004370"/>
    </source>
</evidence>
<dbReference type="PANTHER" id="PTHR35603:SF2">
    <property type="entry name" value="OUTER MEMBRANE LIPOPROTEIN"/>
    <property type="match status" value="1"/>
</dbReference>
<organism evidence="5 6">
    <name type="scientific">Herbaspirillum aquaticum</name>
    <dbReference type="NCBI Taxonomy" id="568783"/>
    <lineage>
        <taxon>Bacteria</taxon>
        <taxon>Pseudomonadati</taxon>
        <taxon>Pseudomonadota</taxon>
        <taxon>Betaproteobacteria</taxon>
        <taxon>Burkholderiales</taxon>
        <taxon>Oxalobacteraceae</taxon>
        <taxon>Herbaspirillum</taxon>
    </lineage>
</organism>
<reference evidence="5 6" key="1">
    <citation type="journal article" date="2010" name="Int. J. Syst. Evol. Microbiol.">
        <title>Reclassification of Herbaspirillum putei as a later heterotypic synonym of Herbaspirillum huttiense, with the description of H. huttiense subsp. huttiense subsp. nov. and H. huttiense subsp. putei subsp. nov., comb. nov., and description of Herbaspirillum aquaticum sp. nov.</title>
        <authorList>
            <person name="Dobritsa A.P."/>
            <person name="Reddy M.C."/>
            <person name="Samadpour M."/>
        </authorList>
    </citation>
    <scope>NUCLEOTIDE SEQUENCE [LARGE SCALE GENOMIC DNA]</scope>
    <source>
        <strain evidence="5 6">IEH 4430</strain>
    </source>
</reference>
<keyword evidence="2" id="KW-0472">Membrane</keyword>
<feature type="chain" id="PRO_5013121535" description="Glycine zipper 2TM domain-containing protein" evidence="3">
    <location>
        <begin position="31"/>
        <end position="156"/>
    </location>
</feature>
<evidence type="ECO:0000256" key="3">
    <source>
        <dbReference type="SAM" id="SignalP"/>
    </source>
</evidence>
<evidence type="ECO:0000313" key="5">
    <source>
        <dbReference type="EMBL" id="OWY33479.1"/>
    </source>
</evidence>
<dbReference type="PANTHER" id="PTHR35603">
    <property type="match status" value="1"/>
</dbReference>
<comment type="caution">
    <text evidence="5">The sequence shown here is derived from an EMBL/GenBank/DDBJ whole genome shotgun (WGS) entry which is preliminary data.</text>
</comment>
<protein>
    <recommendedName>
        <fullName evidence="4">Glycine zipper 2TM domain-containing protein</fullName>
    </recommendedName>
</protein>
<dbReference type="InterPro" id="IPR051407">
    <property type="entry name" value="Bact_OM_lipoprot/Surf_antigen"/>
</dbReference>
<feature type="signal peptide" evidence="3">
    <location>
        <begin position="1"/>
        <end position="30"/>
    </location>
</feature>
<comment type="subcellular location">
    <subcellularLocation>
        <location evidence="1">Membrane</location>
    </subcellularLocation>
</comment>
<evidence type="ECO:0000256" key="2">
    <source>
        <dbReference type="ARBA" id="ARBA00023136"/>
    </source>
</evidence>
<dbReference type="PROSITE" id="PS51257">
    <property type="entry name" value="PROKAR_LIPOPROTEIN"/>
    <property type="match status" value="1"/>
</dbReference>
<accession>A0A225SSE1</accession>
<gene>
    <name evidence="5" type="ORF">CEJ45_17060</name>
</gene>
<dbReference type="RefSeq" id="WP_088756280.1">
    <property type="nucleotide sequence ID" value="NZ_NJGV01000018.1"/>
</dbReference>
<dbReference type="Pfam" id="PF05433">
    <property type="entry name" value="Rick_17kDa_Anti"/>
    <property type="match status" value="1"/>
</dbReference>
<keyword evidence="3" id="KW-0732">Signal</keyword>
<dbReference type="GO" id="GO:0019867">
    <property type="term" value="C:outer membrane"/>
    <property type="evidence" value="ECO:0007669"/>
    <property type="project" value="InterPro"/>
</dbReference>
<name>A0A225SSE1_9BURK</name>
<sequence length="156" mass="15938">MSIRHHYISLAVVSASFAGLLIGCASPQQAPYGAAPTSQNYERVAAYSGTGVVEAIEVTHKESNGVAGAVVGGVAGGLLGNAVGGGTGRVLATVAGAAGGAYAGNQVQRNSAAGHQVYNIRVRMSDGSLQTFAQEDNTDFRVGDRVRLDNGRISRY</sequence>
<dbReference type="Proteomes" id="UP000214747">
    <property type="component" value="Unassembled WGS sequence"/>
</dbReference>
<proteinExistence type="predicted"/>
<dbReference type="InterPro" id="IPR008816">
    <property type="entry name" value="Gly_zipper_2TM_dom"/>
</dbReference>
<evidence type="ECO:0000259" key="4">
    <source>
        <dbReference type="Pfam" id="PF05433"/>
    </source>
</evidence>
<feature type="domain" description="Glycine zipper 2TM" evidence="4">
    <location>
        <begin position="67"/>
        <end position="108"/>
    </location>
</feature>
<keyword evidence="6" id="KW-1185">Reference proteome</keyword>
<dbReference type="AlphaFoldDB" id="A0A225SSE1"/>
<evidence type="ECO:0000313" key="6">
    <source>
        <dbReference type="Proteomes" id="UP000214747"/>
    </source>
</evidence>